<accession>A0A179SP39</accession>
<dbReference type="GO" id="GO:0009295">
    <property type="term" value="C:nucleoid"/>
    <property type="evidence" value="ECO:0007669"/>
    <property type="project" value="UniProtKB-SubCell"/>
</dbReference>
<dbReference type="InterPro" id="IPR003115">
    <property type="entry name" value="ParB_N"/>
</dbReference>
<dbReference type="SUPFAM" id="SSF110849">
    <property type="entry name" value="ParB/Sulfiredoxin"/>
    <property type="match status" value="1"/>
</dbReference>
<dbReference type="GO" id="GO:0003677">
    <property type="term" value="F:DNA binding"/>
    <property type="evidence" value="ECO:0007669"/>
    <property type="project" value="UniProtKB-KW"/>
</dbReference>
<dbReference type="InterPro" id="IPR004437">
    <property type="entry name" value="ParB/RepB/Spo0J"/>
</dbReference>
<organism evidence="7 8">
    <name type="scientific">Metabacillus litoralis</name>
    <dbReference type="NCBI Taxonomy" id="152268"/>
    <lineage>
        <taxon>Bacteria</taxon>
        <taxon>Bacillati</taxon>
        <taxon>Bacillota</taxon>
        <taxon>Bacilli</taxon>
        <taxon>Bacillales</taxon>
        <taxon>Bacillaceae</taxon>
        <taxon>Metabacillus</taxon>
    </lineage>
</organism>
<evidence type="ECO:0000256" key="3">
    <source>
        <dbReference type="ARBA" id="ARBA00022490"/>
    </source>
</evidence>
<evidence type="ECO:0000313" key="7">
    <source>
        <dbReference type="EMBL" id="OAS83134.1"/>
    </source>
</evidence>
<keyword evidence="4" id="KW-0159">Chromosome partition</keyword>
<comment type="subcellular location">
    <subcellularLocation>
        <location evidence="1">Cytoplasm</location>
        <location evidence="1">Nucleoid</location>
    </subcellularLocation>
</comment>
<dbReference type="Pfam" id="PF02195">
    <property type="entry name" value="ParB_N"/>
    <property type="match status" value="1"/>
</dbReference>
<dbReference type="PANTHER" id="PTHR33375:SF1">
    <property type="entry name" value="CHROMOSOME-PARTITIONING PROTEIN PARB-RELATED"/>
    <property type="match status" value="1"/>
</dbReference>
<dbReference type="InterPro" id="IPR050336">
    <property type="entry name" value="Chromosome_partition/occlusion"/>
</dbReference>
<dbReference type="SUPFAM" id="SSF109709">
    <property type="entry name" value="KorB DNA-binding domain-like"/>
    <property type="match status" value="1"/>
</dbReference>
<dbReference type="GO" id="GO:0007059">
    <property type="term" value="P:chromosome segregation"/>
    <property type="evidence" value="ECO:0007669"/>
    <property type="project" value="UniProtKB-KW"/>
</dbReference>
<keyword evidence="3" id="KW-0963">Cytoplasm</keyword>
<evidence type="ECO:0000256" key="1">
    <source>
        <dbReference type="ARBA" id="ARBA00004453"/>
    </source>
</evidence>
<comment type="similarity">
    <text evidence="2">Belongs to the ParB family.</text>
</comment>
<dbReference type="InterPro" id="IPR057240">
    <property type="entry name" value="ParB_dimer_C"/>
</dbReference>
<dbReference type="SMART" id="SM00470">
    <property type="entry name" value="ParB"/>
    <property type="match status" value="1"/>
</dbReference>
<gene>
    <name evidence="7" type="ORF">A6K24_10985</name>
</gene>
<dbReference type="CDD" id="cd16393">
    <property type="entry name" value="SPO0J_N"/>
    <property type="match status" value="1"/>
</dbReference>
<dbReference type="OrthoDB" id="9802051at2"/>
<dbReference type="STRING" id="152268.A6K24_10985"/>
<dbReference type="PANTHER" id="PTHR33375">
    <property type="entry name" value="CHROMOSOME-PARTITIONING PROTEIN PARB-RELATED"/>
    <property type="match status" value="1"/>
</dbReference>
<dbReference type="FunFam" id="3.90.1530.30:FF:000001">
    <property type="entry name" value="Chromosome partitioning protein ParB"/>
    <property type="match status" value="1"/>
</dbReference>
<reference evidence="8" key="1">
    <citation type="submission" date="2016-04" db="EMBL/GenBank/DDBJ databases">
        <authorList>
            <person name="Lyu Z."/>
            <person name="Lyu W."/>
        </authorList>
    </citation>
    <scope>NUCLEOTIDE SEQUENCE [LARGE SCALE GENOMIC DNA]</scope>
    <source>
        <strain evidence="8">C44</strain>
    </source>
</reference>
<evidence type="ECO:0000259" key="6">
    <source>
        <dbReference type="SMART" id="SM00470"/>
    </source>
</evidence>
<dbReference type="NCBIfam" id="TIGR00180">
    <property type="entry name" value="parB_part"/>
    <property type="match status" value="1"/>
</dbReference>
<dbReference type="FunFam" id="1.10.10.2830:FF:000001">
    <property type="entry name" value="Chromosome partitioning protein ParB"/>
    <property type="match status" value="1"/>
</dbReference>
<keyword evidence="5" id="KW-0238">DNA-binding</keyword>
<protein>
    <submittedName>
        <fullName evidence="7">Chromosome partitioning protein ParB</fullName>
    </submittedName>
</protein>
<comment type="caution">
    <text evidence="7">The sequence shown here is derived from an EMBL/GenBank/DDBJ whole genome shotgun (WGS) entry which is preliminary data.</text>
</comment>
<dbReference type="AlphaFoldDB" id="A0A179SP39"/>
<proteinExistence type="inferred from homology"/>
<dbReference type="Pfam" id="PF17762">
    <property type="entry name" value="HTH_ParB"/>
    <property type="match status" value="1"/>
</dbReference>
<dbReference type="Pfam" id="PF23552">
    <property type="entry name" value="ParB_C"/>
    <property type="match status" value="1"/>
</dbReference>
<dbReference type="Gene3D" id="3.90.1530.30">
    <property type="match status" value="1"/>
</dbReference>
<evidence type="ECO:0000313" key="8">
    <source>
        <dbReference type="Proteomes" id="UP000078534"/>
    </source>
</evidence>
<dbReference type="EMBL" id="LWSG01000043">
    <property type="protein sequence ID" value="OAS83134.1"/>
    <property type="molecule type" value="Genomic_DNA"/>
</dbReference>
<dbReference type="GO" id="GO:0005694">
    <property type="term" value="C:chromosome"/>
    <property type="evidence" value="ECO:0007669"/>
    <property type="project" value="TreeGrafter"/>
</dbReference>
<dbReference type="InterPro" id="IPR036086">
    <property type="entry name" value="ParB/Sulfiredoxin_sf"/>
</dbReference>
<evidence type="ECO:0000256" key="4">
    <source>
        <dbReference type="ARBA" id="ARBA00022829"/>
    </source>
</evidence>
<dbReference type="RefSeq" id="WP_066338754.1">
    <property type="nucleotide sequence ID" value="NZ_LWSG01000043.1"/>
</dbReference>
<dbReference type="GO" id="GO:0045881">
    <property type="term" value="P:positive regulation of sporulation resulting in formation of a cellular spore"/>
    <property type="evidence" value="ECO:0007669"/>
    <property type="project" value="TreeGrafter"/>
</dbReference>
<feature type="domain" description="ParB-like N-terminal" evidence="6">
    <location>
        <begin position="31"/>
        <end position="120"/>
    </location>
</feature>
<keyword evidence="8" id="KW-1185">Reference proteome</keyword>
<sequence>MARGLGKGLNVGKGLNAFFPEMKVGQEETIQEIKLKEIRPNPYQPRKTFEQESINELKDSILQHGILQPIVVRKSIKGFEIVVGERRFRAATEAKLTAIPAVIRDLSEQQMMELALLENLQREDLTPIEEAQAYQTLMEQLNFTQEALAKRLGKSRPHIANHVRLLSLPKPIQQLISDGKLSMGHGRTLLGLKNKDKLNSLIEKIIREHLNVRQVELIVQQLNNVSRETKKKKPEKDVFIKERESYLQEYFGTSVTIKKQKKKGKIEIEFFSQDDLDRILELLQAQQSS</sequence>
<dbReference type="Proteomes" id="UP000078534">
    <property type="component" value="Unassembled WGS sequence"/>
</dbReference>
<name>A0A179SP39_9BACI</name>
<evidence type="ECO:0000256" key="2">
    <source>
        <dbReference type="ARBA" id="ARBA00006295"/>
    </source>
</evidence>
<evidence type="ECO:0000256" key="5">
    <source>
        <dbReference type="ARBA" id="ARBA00023125"/>
    </source>
</evidence>
<dbReference type="Gene3D" id="1.10.10.2830">
    <property type="match status" value="1"/>
</dbReference>
<dbReference type="InterPro" id="IPR041468">
    <property type="entry name" value="HTH_ParB/Spo0J"/>
</dbReference>